<dbReference type="Gene3D" id="3.40.50.1820">
    <property type="entry name" value="alpha/beta hydrolase"/>
    <property type="match status" value="1"/>
</dbReference>
<evidence type="ECO:0000256" key="5">
    <source>
        <dbReference type="SAM" id="MobiDB-lite"/>
    </source>
</evidence>
<feature type="region of interest" description="Disordered" evidence="5">
    <location>
        <begin position="70"/>
        <end position="95"/>
    </location>
</feature>
<evidence type="ECO:0000256" key="2">
    <source>
        <dbReference type="ARBA" id="ARBA00010701"/>
    </source>
</evidence>
<dbReference type="InterPro" id="IPR000734">
    <property type="entry name" value="TAG_lipase"/>
</dbReference>
<dbReference type="PANTHER" id="PTHR11610">
    <property type="entry name" value="LIPASE"/>
    <property type="match status" value="1"/>
</dbReference>
<feature type="compositionally biased region" description="Basic and acidic residues" evidence="5">
    <location>
        <begin position="70"/>
        <end position="86"/>
    </location>
</feature>
<evidence type="ECO:0000259" key="6">
    <source>
        <dbReference type="Pfam" id="PF00151"/>
    </source>
</evidence>
<dbReference type="GO" id="GO:0016298">
    <property type="term" value="F:lipase activity"/>
    <property type="evidence" value="ECO:0007669"/>
    <property type="project" value="InterPro"/>
</dbReference>
<feature type="non-terminal residue" evidence="7">
    <location>
        <position position="1"/>
    </location>
</feature>
<evidence type="ECO:0000256" key="3">
    <source>
        <dbReference type="ARBA" id="ARBA00022525"/>
    </source>
</evidence>
<comment type="similarity">
    <text evidence="2 4">Belongs to the AB hydrolase superfamily. Lipase family.</text>
</comment>
<evidence type="ECO:0000256" key="4">
    <source>
        <dbReference type="RuleBase" id="RU004262"/>
    </source>
</evidence>
<accession>A0A131Z8Y5</accession>
<dbReference type="PRINTS" id="PR00821">
    <property type="entry name" value="TAGLIPASE"/>
</dbReference>
<sequence length="426" mass="47029">ACQRDNAYFHPDTVFFPSLQPARCRTSVFGTTRRSCNKDKVMLATTIFLLLLLQHKCYASIAGHEKAPYETEKSWKTKTNGSEKNEVPSTNNPHPMERRIAKGEICYANVGCFSLRDRLTLPSNFPSDPNFLRPQFYLYTRSKRYYPTIFQMRPKGSYRHLVEFSRAKPLFILVHGWLESAYASWAQSIKNALLNEADGNVVVVDWSGLAATTYANAAANTAAVGRTLALVVQRLVEEFPLSTALVHAIGYSFGAHVAGFFGRNLKKNAGTVIARITALDPAGPLFNDTDVCVCPEDAAFVDVIHTSGGYKHQPWQLGLLRPTGHVDFYVNGAKNQPGCYGSTLCDHMRAPVLFLESLVNKACRMVSRPCRGDFAAFLRGNCSPADAGLDRGEMGFYSPRAIGRGIQLVSTGAGPLGYFCIKESKE</sequence>
<keyword evidence="3" id="KW-0964">Secreted</keyword>
<dbReference type="InterPro" id="IPR013818">
    <property type="entry name" value="Lipase"/>
</dbReference>
<dbReference type="PANTHER" id="PTHR11610:SF173">
    <property type="entry name" value="LIPASE DOMAIN-CONTAINING PROTEIN-RELATED"/>
    <property type="match status" value="1"/>
</dbReference>
<dbReference type="EMBL" id="GEDV01000800">
    <property type="protein sequence ID" value="JAP87757.1"/>
    <property type="molecule type" value="Transcribed_RNA"/>
</dbReference>
<dbReference type="GO" id="GO:0016042">
    <property type="term" value="P:lipid catabolic process"/>
    <property type="evidence" value="ECO:0007669"/>
    <property type="project" value="TreeGrafter"/>
</dbReference>
<comment type="subcellular location">
    <subcellularLocation>
        <location evidence="1">Secreted</location>
    </subcellularLocation>
</comment>
<name>A0A131Z8Y5_RHIAP</name>
<reference evidence="7" key="1">
    <citation type="journal article" date="2016" name="Ticks Tick Borne Dis.">
        <title>De novo assembly and annotation of the salivary gland transcriptome of Rhipicephalus appendiculatus male and female ticks during blood feeding.</title>
        <authorList>
            <person name="de Castro M.H."/>
            <person name="de Klerk D."/>
            <person name="Pienaar R."/>
            <person name="Latif A.A."/>
            <person name="Rees D.J."/>
            <person name="Mans B.J."/>
        </authorList>
    </citation>
    <scope>NUCLEOTIDE SEQUENCE</scope>
    <source>
        <tissue evidence="7">Salivary glands</tissue>
    </source>
</reference>
<dbReference type="Pfam" id="PF00151">
    <property type="entry name" value="Lipase"/>
    <property type="match status" value="1"/>
</dbReference>
<dbReference type="InterPro" id="IPR029058">
    <property type="entry name" value="AB_hydrolase_fold"/>
</dbReference>
<dbReference type="SUPFAM" id="SSF53474">
    <property type="entry name" value="alpha/beta-Hydrolases"/>
    <property type="match status" value="1"/>
</dbReference>
<evidence type="ECO:0000256" key="1">
    <source>
        <dbReference type="ARBA" id="ARBA00004613"/>
    </source>
</evidence>
<dbReference type="AlphaFoldDB" id="A0A131Z8Y5"/>
<dbReference type="FunFam" id="3.40.50.1820:FF:000537">
    <property type="entry name" value="Ves G 1 allergen, putative"/>
    <property type="match status" value="1"/>
</dbReference>
<protein>
    <submittedName>
        <fullName evidence="7">Salivary lipase</fullName>
    </submittedName>
</protein>
<evidence type="ECO:0000313" key="7">
    <source>
        <dbReference type="EMBL" id="JAP87757.1"/>
    </source>
</evidence>
<organism evidence="7">
    <name type="scientific">Rhipicephalus appendiculatus</name>
    <name type="common">Brown ear tick</name>
    <dbReference type="NCBI Taxonomy" id="34631"/>
    <lineage>
        <taxon>Eukaryota</taxon>
        <taxon>Metazoa</taxon>
        <taxon>Ecdysozoa</taxon>
        <taxon>Arthropoda</taxon>
        <taxon>Chelicerata</taxon>
        <taxon>Arachnida</taxon>
        <taxon>Acari</taxon>
        <taxon>Parasitiformes</taxon>
        <taxon>Ixodida</taxon>
        <taxon>Ixodoidea</taxon>
        <taxon>Ixodidae</taxon>
        <taxon>Rhipicephalinae</taxon>
        <taxon>Rhipicephalus</taxon>
        <taxon>Rhipicephalus</taxon>
    </lineage>
</organism>
<feature type="domain" description="Lipase" evidence="6">
    <location>
        <begin position="104"/>
        <end position="398"/>
    </location>
</feature>
<dbReference type="GO" id="GO:0005615">
    <property type="term" value="C:extracellular space"/>
    <property type="evidence" value="ECO:0007669"/>
    <property type="project" value="TreeGrafter"/>
</dbReference>
<proteinExistence type="inferred from homology"/>